<evidence type="ECO:0008006" key="5">
    <source>
        <dbReference type="Google" id="ProtNLM"/>
    </source>
</evidence>
<sequence length="725" mass="83520">MDDKGERQWNASLTERQAEEIEHTEAHDLLCADQKAEGLVKKTPAESSEEYLKEHPELAVEPPRPLLINADGLKSALHGLGNMALAHEIAVNKDFQLQKIFQKPEYDDDGLPEERERKIDEKGPAYRAKVEAHNAFWQRLDDVITGREVRDAKVILQNVIEMLKEGLLSTLLPHNHTTREKIHREMDMSHIAMQIERDAFDIDYYIDFILATLATVCCPIRDKEIFDVRKMTNITNKVRKTAEIIENMNLDMANFIIGQCRNTIIQHCITYERDKFASYVEMQYHIGNDPLKVTRNWILGHTISDRKFNETLALSFADILFENWDGKEWPETLALDWLRFPKIRDEIRRVTILAAMVASTFEYGKSIMVEEVGPTDYERKQQIAMRNSKLLVKLREQLNIMLSDEDMENPEKFEEAIERCSYHTAMIIDQHRKAELGVGLTEEQVEKVKGLVTPLRDLQHPVRLLFEKRVRDWLIELVTIGAEHPVPFAANLGVAGPLILSPIQDMLKLVTYNRGVFDMVYKEIQEGRFPPPKFIEDPNTDKMDDYVVDLLAKLHGYTDRSLVFKKSKMYQPPRDMLEPFAQNRRDKTVMPELGHTMPDLLKILERDDIIAANKLHSIKDRLDKEAIEKRVTQNLPVFIKEWSEGWGALQQEYCRLQRDIDKGATPLPRGAVDYPGEQRKAEPNDGRKTPPSPASEPDSETVTKAQNTPSEEMIDLEQPPTGSTV</sequence>
<feature type="compositionally biased region" description="Polar residues" evidence="2">
    <location>
        <begin position="700"/>
        <end position="710"/>
    </location>
</feature>
<reference evidence="3 4" key="1">
    <citation type="submission" date="2024-08" db="EMBL/GenBank/DDBJ databases">
        <authorList>
            <person name="Cucini C."/>
            <person name="Frati F."/>
        </authorList>
    </citation>
    <scope>NUCLEOTIDE SEQUENCE [LARGE SCALE GENOMIC DNA]</scope>
</reference>
<proteinExistence type="inferred from homology"/>
<evidence type="ECO:0000256" key="1">
    <source>
        <dbReference type="ARBA" id="ARBA00010954"/>
    </source>
</evidence>
<dbReference type="EMBL" id="CAXLJM020000013">
    <property type="protein sequence ID" value="CAL8079508.1"/>
    <property type="molecule type" value="Genomic_DNA"/>
</dbReference>
<feature type="compositionally biased region" description="Basic and acidic residues" evidence="2">
    <location>
        <begin position="16"/>
        <end position="28"/>
    </location>
</feature>
<feature type="compositionally biased region" description="Basic and acidic residues" evidence="2">
    <location>
        <begin position="676"/>
        <end position="688"/>
    </location>
</feature>
<organism evidence="3 4">
    <name type="scientific">Orchesella dallaii</name>
    <dbReference type="NCBI Taxonomy" id="48710"/>
    <lineage>
        <taxon>Eukaryota</taxon>
        <taxon>Metazoa</taxon>
        <taxon>Ecdysozoa</taxon>
        <taxon>Arthropoda</taxon>
        <taxon>Hexapoda</taxon>
        <taxon>Collembola</taxon>
        <taxon>Entomobryomorpha</taxon>
        <taxon>Entomobryoidea</taxon>
        <taxon>Orchesellidae</taxon>
        <taxon>Orchesellinae</taxon>
        <taxon>Orchesella</taxon>
    </lineage>
</organism>
<feature type="region of interest" description="Disordered" evidence="2">
    <location>
        <begin position="664"/>
        <end position="725"/>
    </location>
</feature>
<accession>A0ABP1PZD2</accession>
<evidence type="ECO:0000313" key="3">
    <source>
        <dbReference type="EMBL" id="CAL8079508.1"/>
    </source>
</evidence>
<comment type="similarity">
    <text evidence="1">Belongs to the TCP11 family.</text>
</comment>
<gene>
    <name evidence="3" type="ORF">ODALV1_LOCUS4384</name>
</gene>
<dbReference type="PANTHER" id="PTHR12832">
    <property type="entry name" value="TESTIS-SPECIFIC PROTEIN PBS13 T-COMPLEX 11"/>
    <property type="match status" value="1"/>
</dbReference>
<dbReference type="Proteomes" id="UP001642540">
    <property type="component" value="Unassembled WGS sequence"/>
</dbReference>
<evidence type="ECO:0000256" key="2">
    <source>
        <dbReference type="SAM" id="MobiDB-lite"/>
    </source>
</evidence>
<dbReference type="Pfam" id="PF05794">
    <property type="entry name" value="Tcp11"/>
    <property type="match status" value="1"/>
</dbReference>
<evidence type="ECO:0000313" key="4">
    <source>
        <dbReference type="Proteomes" id="UP001642540"/>
    </source>
</evidence>
<keyword evidence="4" id="KW-1185">Reference proteome</keyword>
<feature type="region of interest" description="Disordered" evidence="2">
    <location>
        <begin position="1"/>
        <end position="28"/>
    </location>
</feature>
<dbReference type="InterPro" id="IPR008862">
    <property type="entry name" value="Tcp11"/>
</dbReference>
<comment type="caution">
    <text evidence="3">The sequence shown here is derived from an EMBL/GenBank/DDBJ whole genome shotgun (WGS) entry which is preliminary data.</text>
</comment>
<protein>
    <recommendedName>
        <fullName evidence="5">T-complex protein 11-like protein 1</fullName>
    </recommendedName>
</protein>
<dbReference type="PANTHER" id="PTHR12832:SF11">
    <property type="entry name" value="LD23868P"/>
    <property type="match status" value="1"/>
</dbReference>
<name>A0ABP1PZD2_9HEXA</name>